<keyword evidence="2" id="KW-1185">Reference proteome</keyword>
<protein>
    <submittedName>
        <fullName evidence="1">Uncharacterized protein C6orf136</fullName>
    </submittedName>
</protein>
<reference evidence="1" key="1">
    <citation type="submission" date="2020-08" db="EMBL/GenBank/DDBJ databases">
        <title>Multicomponent nature underlies the extraordinary mechanical properties of spider dragline silk.</title>
        <authorList>
            <person name="Kono N."/>
            <person name="Nakamura H."/>
            <person name="Mori M."/>
            <person name="Yoshida Y."/>
            <person name="Ohtoshi R."/>
            <person name="Malay A.D."/>
            <person name="Moran D.A.P."/>
            <person name="Tomita M."/>
            <person name="Numata K."/>
            <person name="Arakawa K."/>
        </authorList>
    </citation>
    <scope>NUCLEOTIDE SEQUENCE</scope>
</reference>
<sequence length="383" mass="44446">MLSVCSFSNTVRSLNQIQRVKWIQGHHLNFQMKKEVTKPVCCSLTGIICTDSRLQESVRHEVQIIHEKESDHEAVFFPISFEKYNINTSVDHYLLKQKCVPNEIQNIEELVRTNEFKNVLARSSFFYYVNLAEHSQNSLPSSSIYYYSFEDIYYNSVNCLKSKDVSKQVDEVLTGTNSSVKKNDTGKATEEQLLLVIDRLTHSLLNFFEKPQDYSIYHKNIIFHNNIKRVVIKGLTAYIQTMYLLKIYGFLQYSKIKVEILKMTHHIEDGTIRVRWRVKGITRGKVFLNFLKLKTSWHDFIHDEADWLDGFSVFSVGPDGLIYKHVCDKMTPDDDTVKVKKGDLKSRLLGLLELTPRTPAAGSLHTLIPCYRTHEIYGCKKLT</sequence>
<dbReference type="EMBL" id="BMAW01128680">
    <property type="protein sequence ID" value="GFU26993.1"/>
    <property type="molecule type" value="Genomic_DNA"/>
</dbReference>
<evidence type="ECO:0000313" key="2">
    <source>
        <dbReference type="Proteomes" id="UP000887013"/>
    </source>
</evidence>
<dbReference type="PANTHER" id="PTHR31094:SF2">
    <property type="entry name" value="RIKEN CDNA 2310061I04 GENE"/>
    <property type="match status" value="1"/>
</dbReference>
<dbReference type="OrthoDB" id="44820at2759"/>
<dbReference type="Pfam" id="PF10184">
    <property type="entry name" value="DUF2358"/>
    <property type="match status" value="1"/>
</dbReference>
<name>A0A8X6UFF2_NEPPI</name>
<accession>A0A8X6UFF2</accession>
<dbReference type="PANTHER" id="PTHR31094">
    <property type="entry name" value="RIKEN CDNA 2310061I04 GENE"/>
    <property type="match status" value="1"/>
</dbReference>
<evidence type="ECO:0000313" key="1">
    <source>
        <dbReference type="EMBL" id="GFU26993.1"/>
    </source>
</evidence>
<gene>
    <name evidence="1" type="primary">CF136</name>
    <name evidence="1" type="ORF">NPIL_115701</name>
</gene>
<proteinExistence type="predicted"/>
<comment type="caution">
    <text evidence="1">The sequence shown here is derived from an EMBL/GenBank/DDBJ whole genome shotgun (WGS) entry which is preliminary data.</text>
</comment>
<dbReference type="AlphaFoldDB" id="A0A8X6UFF2"/>
<dbReference type="Proteomes" id="UP000887013">
    <property type="component" value="Unassembled WGS sequence"/>
</dbReference>
<dbReference type="InterPro" id="IPR018790">
    <property type="entry name" value="DUF2358"/>
</dbReference>
<organism evidence="1 2">
    <name type="scientific">Nephila pilipes</name>
    <name type="common">Giant wood spider</name>
    <name type="synonym">Nephila maculata</name>
    <dbReference type="NCBI Taxonomy" id="299642"/>
    <lineage>
        <taxon>Eukaryota</taxon>
        <taxon>Metazoa</taxon>
        <taxon>Ecdysozoa</taxon>
        <taxon>Arthropoda</taxon>
        <taxon>Chelicerata</taxon>
        <taxon>Arachnida</taxon>
        <taxon>Araneae</taxon>
        <taxon>Araneomorphae</taxon>
        <taxon>Entelegynae</taxon>
        <taxon>Araneoidea</taxon>
        <taxon>Nephilidae</taxon>
        <taxon>Nephila</taxon>
    </lineage>
</organism>